<organism evidence="1 2">
    <name type="scientific">Sporomusa sphaeroides DSM 2875</name>
    <dbReference type="NCBI Taxonomy" id="1337886"/>
    <lineage>
        <taxon>Bacteria</taxon>
        <taxon>Bacillati</taxon>
        <taxon>Bacillota</taxon>
        <taxon>Negativicutes</taxon>
        <taxon>Selenomonadales</taxon>
        <taxon>Sporomusaceae</taxon>
        <taxon>Sporomusa</taxon>
    </lineage>
</organism>
<accession>A0ABM9VY64</accession>
<protein>
    <submittedName>
        <fullName evidence="1">Uncharacterized protein</fullName>
    </submittedName>
</protein>
<gene>
    <name evidence="1" type="ORF">SSPH_00425</name>
</gene>
<evidence type="ECO:0000313" key="1">
    <source>
        <dbReference type="EMBL" id="CVK17790.1"/>
    </source>
</evidence>
<name>A0ABM9VY64_9FIRM</name>
<dbReference type="EMBL" id="FCOW01000001">
    <property type="protein sequence ID" value="CVK17790.1"/>
    <property type="molecule type" value="Genomic_DNA"/>
</dbReference>
<proteinExistence type="predicted"/>
<sequence>MATLTITDQALEYIIARGKPVYLELFQVISC</sequence>
<keyword evidence="2" id="KW-1185">Reference proteome</keyword>
<dbReference type="Proteomes" id="UP000245702">
    <property type="component" value="Unassembled WGS sequence"/>
</dbReference>
<comment type="caution">
    <text evidence="1">The sequence shown here is derived from an EMBL/GenBank/DDBJ whole genome shotgun (WGS) entry which is preliminary data.</text>
</comment>
<reference evidence="1 2" key="1">
    <citation type="submission" date="2016-01" db="EMBL/GenBank/DDBJ databases">
        <authorList>
            <person name="Brown R."/>
        </authorList>
    </citation>
    <scope>NUCLEOTIDE SEQUENCE [LARGE SCALE GENOMIC DNA]</scope>
    <source>
        <strain evidence="1">Sporomusa sphaeroides DSM 2875</strain>
    </source>
</reference>
<evidence type="ECO:0000313" key="2">
    <source>
        <dbReference type="Proteomes" id="UP000245702"/>
    </source>
</evidence>